<evidence type="ECO:0008006" key="3">
    <source>
        <dbReference type="Google" id="ProtNLM"/>
    </source>
</evidence>
<dbReference type="AlphaFoldDB" id="X0WTN1"/>
<feature type="transmembrane region" description="Helical" evidence="1">
    <location>
        <begin position="199"/>
        <end position="221"/>
    </location>
</feature>
<dbReference type="Pfam" id="PF14249">
    <property type="entry name" value="Tocopherol_cycl"/>
    <property type="match status" value="1"/>
</dbReference>
<sequence>MGKKSNPTAFQGSLKKKKYFEGWYNKLVDSTAENIYAIIPAIALNKKEKTSHAFIQFLDGIKATAEYFKYPLEEFENLSSKKYEVRIGKNYFSLDRIHIEIDQQGHTIKGDLEYINPISWPKKFLQPGVMGWFSYMPFMETYHGVVSMNHNINGTLEIDGTSVNFDGGKGYMEKDWGKSFPTAWIWTQSNNFSNPNLSFMFSIAVVPFLGMHFNGFLSALWHEGKFYKFATYTRAKV</sequence>
<protein>
    <recommendedName>
        <fullName evidence="3">AttH domain-containing protein</fullName>
    </recommendedName>
</protein>
<feature type="non-terminal residue" evidence="2">
    <location>
        <position position="237"/>
    </location>
</feature>
<dbReference type="PANTHER" id="PTHR35309:SF4">
    <property type="entry name" value="TOCOPHEROL CYCLASE"/>
    <property type="match status" value="1"/>
</dbReference>
<gene>
    <name evidence="2" type="ORF">S01H1_50329</name>
</gene>
<evidence type="ECO:0000313" key="2">
    <source>
        <dbReference type="EMBL" id="GAG27863.1"/>
    </source>
</evidence>
<keyword evidence="1" id="KW-1133">Transmembrane helix</keyword>
<evidence type="ECO:0000256" key="1">
    <source>
        <dbReference type="SAM" id="Phobius"/>
    </source>
</evidence>
<dbReference type="GO" id="GO:0009976">
    <property type="term" value="F:tocopherol cyclase activity"/>
    <property type="evidence" value="ECO:0007669"/>
    <property type="project" value="InterPro"/>
</dbReference>
<reference evidence="2" key="1">
    <citation type="journal article" date="2014" name="Front. Microbiol.">
        <title>High frequency of phylogenetically diverse reductive dehalogenase-homologous genes in deep subseafloor sedimentary metagenomes.</title>
        <authorList>
            <person name="Kawai M."/>
            <person name="Futagami T."/>
            <person name="Toyoda A."/>
            <person name="Takaki Y."/>
            <person name="Nishi S."/>
            <person name="Hori S."/>
            <person name="Arai W."/>
            <person name="Tsubouchi T."/>
            <person name="Morono Y."/>
            <person name="Uchiyama I."/>
            <person name="Ito T."/>
            <person name="Fujiyama A."/>
            <person name="Inagaki F."/>
            <person name="Takami H."/>
        </authorList>
    </citation>
    <scope>NUCLEOTIDE SEQUENCE</scope>
    <source>
        <strain evidence="2">Expedition CK06-06</strain>
    </source>
</reference>
<dbReference type="InterPro" id="IPR025893">
    <property type="entry name" value="Tocopherol_cyclase"/>
</dbReference>
<dbReference type="PANTHER" id="PTHR35309">
    <property type="match status" value="1"/>
</dbReference>
<keyword evidence="1" id="KW-0812">Transmembrane</keyword>
<organism evidence="2">
    <name type="scientific">marine sediment metagenome</name>
    <dbReference type="NCBI Taxonomy" id="412755"/>
    <lineage>
        <taxon>unclassified sequences</taxon>
        <taxon>metagenomes</taxon>
        <taxon>ecological metagenomes</taxon>
    </lineage>
</organism>
<keyword evidence="1" id="KW-0472">Membrane</keyword>
<accession>X0WTN1</accession>
<dbReference type="SUPFAM" id="SSF159245">
    <property type="entry name" value="AttH-like"/>
    <property type="match status" value="1"/>
</dbReference>
<comment type="caution">
    <text evidence="2">The sequence shown here is derived from an EMBL/GenBank/DDBJ whole genome shotgun (WGS) entry which is preliminary data.</text>
</comment>
<proteinExistence type="predicted"/>
<name>X0WTN1_9ZZZZ</name>
<dbReference type="EMBL" id="BARS01032426">
    <property type="protein sequence ID" value="GAG27863.1"/>
    <property type="molecule type" value="Genomic_DNA"/>
</dbReference>